<reference evidence="7" key="1">
    <citation type="journal article" date="2014" name="Int. J. Syst. Evol. Microbiol.">
        <title>Complete genome sequence of Corynebacterium casei LMG S-19264T (=DSM 44701T), isolated from a smear-ripened cheese.</title>
        <authorList>
            <consortium name="US DOE Joint Genome Institute (JGI-PGF)"/>
            <person name="Walter F."/>
            <person name="Albersmeier A."/>
            <person name="Kalinowski J."/>
            <person name="Ruckert C."/>
        </authorList>
    </citation>
    <scope>NUCLEOTIDE SEQUENCE</scope>
    <source>
        <strain evidence="7">CGMCC 1.16548</strain>
    </source>
</reference>
<name>A0A8J3GNK2_9MICO</name>
<dbReference type="PANTHER" id="PTHR30290">
    <property type="entry name" value="PERIPLASMIC BINDING COMPONENT OF ABC TRANSPORTER"/>
    <property type="match status" value="1"/>
</dbReference>
<comment type="subcellular location">
    <subcellularLocation>
        <location evidence="1">Cell envelope</location>
    </subcellularLocation>
</comment>
<dbReference type="GO" id="GO:0030313">
    <property type="term" value="C:cell envelope"/>
    <property type="evidence" value="ECO:0007669"/>
    <property type="project" value="UniProtKB-SubCell"/>
</dbReference>
<dbReference type="PROSITE" id="PS51257">
    <property type="entry name" value="PROKAR_LIPOPROTEIN"/>
    <property type="match status" value="1"/>
</dbReference>
<feature type="domain" description="Solute-binding protein family 5" evidence="6">
    <location>
        <begin position="77"/>
        <end position="449"/>
    </location>
</feature>
<dbReference type="Proteomes" id="UP000617531">
    <property type="component" value="Unassembled WGS sequence"/>
</dbReference>
<accession>A0A8J3GNK2</accession>
<sequence>MSRSLLRRAIAAATALAVIVTLGACASGGSASSPIRVGWSGEVPPLDPAASDSLGSFAFLTQLYPSLLVVDADQADPVPEIAESVEWTEDGVYTAVLKSGLVFPNGHDLTTSDVKFSLERQLALQSEDGAWRRLANLDSIEIIDDTTIEFHLGTAIDTGFPFVLAGPAGLVLDEEAFFADELTPDADIIDAQAFGGPYVLESSSDEVLTLTPYLGFGGSPLAASTLELRAGDDGDLATRLSDGTVDVLAGRLGPETIQSLAGDDGIDMARAASGRVRLLAFDFGHMPFGSRTETPDAAKAAAVRTAISELVDREALADGLGANWVEPLYGYTADGIPGSSDVFSALHGDGEGGPDVDRATAALDAAAIPYPVELSIHVDLDQVGDPGRVEIDALAEQLDDSGLFTVTVVETDAEGFGSALVAGEVEAVFTSVLPVTADPRDYLEPFRSAGLLAPGYADAGVDKLLDEYASEPDADLRAAKLREIENAIAVQLPAIPLTQGVRVVFVRGTISGFGVDDSLPLDLSRLRR</sequence>
<comment type="caution">
    <text evidence="7">The sequence shown here is derived from an EMBL/GenBank/DDBJ whole genome shotgun (WGS) entry which is preliminary data.</text>
</comment>
<dbReference type="GO" id="GO:1904680">
    <property type="term" value="F:peptide transmembrane transporter activity"/>
    <property type="evidence" value="ECO:0007669"/>
    <property type="project" value="TreeGrafter"/>
</dbReference>
<dbReference type="AlphaFoldDB" id="A0A8J3GNK2"/>
<organism evidence="7 8">
    <name type="scientific">Pseudolysinimonas yzui</name>
    <dbReference type="NCBI Taxonomy" id="2708254"/>
    <lineage>
        <taxon>Bacteria</taxon>
        <taxon>Bacillati</taxon>
        <taxon>Actinomycetota</taxon>
        <taxon>Actinomycetes</taxon>
        <taxon>Micrococcales</taxon>
        <taxon>Microbacteriaceae</taxon>
        <taxon>Pseudolysinimonas</taxon>
    </lineage>
</organism>
<evidence type="ECO:0000256" key="5">
    <source>
        <dbReference type="SAM" id="SignalP"/>
    </source>
</evidence>
<gene>
    <name evidence="7" type="ORF">GCM10011600_05620</name>
</gene>
<comment type="similarity">
    <text evidence="2">Belongs to the bacterial solute-binding protein 5 family.</text>
</comment>
<evidence type="ECO:0000256" key="1">
    <source>
        <dbReference type="ARBA" id="ARBA00004196"/>
    </source>
</evidence>
<dbReference type="PANTHER" id="PTHR30290:SF10">
    <property type="entry name" value="PERIPLASMIC OLIGOPEPTIDE-BINDING PROTEIN-RELATED"/>
    <property type="match status" value="1"/>
</dbReference>
<dbReference type="SUPFAM" id="SSF53850">
    <property type="entry name" value="Periplasmic binding protein-like II"/>
    <property type="match status" value="1"/>
</dbReference>
<proteinExistence type="inferred from homology"/>
<dbReference type="Gene3D" id="3.40.190.10">
    <property type="entry name" value="Periplasmic binding protein-like II"/>
    <property type="match status" value="1"/>
</dbReference>
<evidence type="ECO:0000313" key="7">
    <source>
        <dbReference type="EMBL" id="GHF07769.1"/>
    </source>
</evidence>
<keyword evidence="4 5" id="KW-0732">Signal</keyword>
<dbReference type="InterPro" id="IPR039424">
    <property type="entry name" value="SBP_5"/>
</dbReference>
<feature type="chain" id="PRO_5035200106" evidence="5">
    <location>
        <begin position="27"/>
        <end position="528"/>
    </location>
</feature>
<evidence type="ECO:0000256" key="3">
    <source>
        <dbReference type="ARBA" id="ARBA00022448"/>
    </source>
</evidence>
<evidence type="ECO:0000256" key="4">
    <source>
        <dbReference type="ARBA" id="ARBA00022729"/>
    </source>
</evidence>
<dbReference type="Gene3D" id="3.10.105.10">
    <property type="entry name" value="Dipeptide-binding Protein, Domain 3"/>
    <property type="match status" value="1"/>
</dbReference>
<dbReference type="Pfam" id="PF00496">
    <property type="entry name" value="SBP_bac_5"/>
    <property type="match status" value="1"/>
</dbReference>
<evidence type="ECO:0000256" key="2">
    <source>
        <dbReference type="ARBA" id="ARBA00005695"/>
    </source>
</evidence>
<evidence type="ECO:0000313" key="8">
    <source>
        <dbReference type="Proteomes" id="UP000617531"/>
    </source>
</evidence>
<dbReference type="RefSeq" id="WP_191281838.1">
    <property type="nucleotide sequence ID" value="NZ_BNAI01000001.1"/>
</dbReference>
<dbReference type="EMBL" id="BNAI01000001">
    <property type="protein sequence ID" value="GHF07769.1"/>
    <property type="molecule type" value="Genomic_DNA"/>
</dbReference>
<reference evidence="7" key="2">
    <citation type="submission" date="2020-09" db="EMBL/GenBank/DDBJ databases">
        <authorList>
            <person name="Sun Q."/>
            <person name="Zhou Y."/>
        </authorList>
    </citation>
    <scope>NUCLEOTIDE SEQUENCE</scope>
    <source>
        <strain evidence="7">CGMCC 1.16548</strain>
    </source>
</reference>
<evidence type="ECO:0000259" key="6">
    <source>
        <dbReference type="Pfam" id="PF00496"/>
    </source>
</evidence>
<keyword evidence="3" id="KW-0813">Transport</keyword>
<feature type="signal peptide" evidence="5">
    <location>
        <begin position="1"/>
        <end position="26"/>
    </location>
</feature>
<dbReference type="InterPro" id="IPR000914">
    <property type="entry name" value="SBP_5_dom"/>
</dbReference>
<dbReference type="GO" id="GO:0015833">
    <property type="term" value="P:peptide transport"/>
    <property type="evidence" value="ECO:0007669"/>
    <property type="project" value="TreeGrafter"/>
</dbReference>
<protein>
    <submittedName>
        <fullName evidence="7">Peptide ABC transporter substrate-binding protein</fullName>
    </submittedName>
</protein>
<keyword evidence="8" id="KW-1185">Reference proteome</keyword>